<dbReference type="Proteomes" id="UP000674084">
    <property type="component" value="Unassembled WGS sequence"/>
</dbReference>
<accession>A0ABS5DB90</accession>
<dbReference type="SUPFAM" id="SSF52096">
    <property type="entry name" value="ClpP/crotonase"/>
    <property type="match status" value="1"/>
</dbReference>
<dbReference type="PANTHER" id="PTHR43149:SF1">
    <property type="entry name" value="DELTA(3,5)-DELTA(2,4)-DIENOYL-COA ISOMERASE, MITOCHONDRIAL"/>
    <property type="match status" value="1"/>
</dbReference>
<evidence type="ECO:0000256" key="3">
    <source>
        <dbReference type="ARBA" id="ARBA00022832"/>
    </source>
</evidence>
<organism evidence="7 8">
    <name type="scientific">Saccharopolyspora endophytica</name>
    <dbReference type="NCBI Taxonomy" id="543886"/>
    <lineage>
        <taxon>Bacteria</taxon>
        <taxon>Bacillati</taxon>
        <taxon>Actinomycetota</taxon>
        <taxon>Actinomycetes</taxon>
        <taxon>Pseudonocardiales</taxon>
        <taxon>Pseudonocardiaceae</taxon>
        <taxon>Saccharopolyspora</taxon>
    </lineage>
</organism>
<evidence type="ECO:0000313" key="8">
    <source>
        <dbReference type="Proteomes" id="UP000674084"/>
    </source>
</evidence>
<sequence>MKCLNATYETLALAELAPGVVLMTLNRPERHNAMTNTMFEELERVALSLDDEDDCRVVILTGAGRAFCAGYDLADADELPSKGALGMLDQQERAARALLAIRSMRVPVIAAVNGAAAGGGLALALAADIRVASTEAKFNAAFVKIGLSAGDLGTSWLLTRLIGPAATSEICFTARMVHAPEAGTLGIVNSVTEPDALLSEARKLADSIVANSPGGVQLSKRALQANMEVSSYAAALELENRGQALLTRSADMPEALAAFKEKRAHRSSPVSDVVTVKREVMR</sequence>
<dbReference type="EMBL" id="JAGPXE010000002">
    <property type="protein sequence ID" value="MBQ0923562.1"/>
    <property type="molecule type" value="Genomic_DNA"/>
</dbReference>
<dbReference type="InterPro" id="IPR014748">
    <property type="entry name" value="Enoyl-CoA_hydra_C"/>
</dbReference>
<dbReference type="InterPro" id="IPR018376">
    <property type="entry name" value="Enoyl-CoA_hyd/isom_CS"/>
</dbReference>
<dbReference type="Gene3D" id="1.10.12.10">
    <property type="entry name" value="Lyase 2-enoyl-coa Hydratase, Chain A, domain 2"/>
    <property type="match status" value="1"/>
</dbReference>
<evidence type="ECO:0000256" key="1">
    <source>
        <dbReference type="ARBA" id="ARBA00005005"/>
    </source>
</evidence>
<comment type="pathway">
    <text evidence="1">Lipid metabolism; fatty acid beta-oxidation.</text>
</comment>
<evidence type="ECO:0000256" key="5">
    <source>
        <dbReference type="ARBA" id="ARBA00023235"/>
    </source>
</evidence>
<keyword evidence="3" id="KW-0276">Fatty acid metabolism</keyword>
<dbReference type="InterPro" id="IPR029045">
    <property type="entry name" value="ClpP/crotonase-like_dom_sf"/>
</dbReference>
<comment type="caution">
    <text evidence="7">The sequence shown here is derived from an EMBL/GenBank/DDBJ whole genome shotgun (WGS) entry which is preliminary data.</text>
</comment>
<dbReference type="PROSITE" id="PS00166">
    <property type="entry name" value="ENOYL_COA_HYDRATASE"/>
    <property type="match status" value="1"/>
</dbReference>
<keyword evidence="4" id="KW-0443">Lipid metabolism</keyword>
<dbReference type="Pfam" id="PF00378">
    <property type="entry name" value="ECH_1"/>
    <property type="match status" value="1"/>
</dbReference>
<dbReference type="CDD" id="cd06558">
    <property type="entry name" value="crotonase-like"/>
    <property type="match status" value="1"/>
</dbReference>
<dbReference type="PANTHER" id="PTHR43149">
    <property type="entry name" value="ENOYL-COA HYDRATASE"/>
    <property type="match status" value="1"/>
</dbReference>
<evidence type="ECO:0000313" key="7">
    <source>
        <dbReference type="EMBL" id="MBQ0923562.1"/>
    </source>
</evidence>
<evidence type="ECO:0000256" key="2">
    <source>
        <dbReference type="ARBA" id="ARBA00005254"/>
    </source>
</evidence>
<gene>
    <name evidence="7" type="ORF">KBO27_06380</name>
</gene>
<evidence type="ECO:0000256" key="4">
    <source>
        <dbReference type="ARBA" id="ARBA00023098"/>
    </source>
</evidence>
<comment type="similarity">
    <text evidence="2 6">Belongs to the enoyl-CoA hydratase/isomerase family.</text>
</comment>
<dbReference type="Gene3D" id="3.90.226.10">
    <property type="entry name" value="2-enoyl-CoA Hydratase, Chain A, domain 1"/>
    <property type="match status" value="1"/>
</dbReference>
<dbReference type="InterPro" id="IPR001753">
    <property type="entry name" value="Enoyl-CoA_hydra/iso"/>
</dbReference>
<evidence type="ECO:0000256" key="6">
    <source>
        <dbReference type="RuleBase" id="RU003707"/>
    </source>
</evidence>
<dbReference type="InterPro" id="IPR045002">
    <property type="entry name" value="Ech1-like"/>
</dbReference>
<keyword evidence="5" id="KW-0413">Isomerase</keyword>
<name>A0ABS5DB90_9PSEU</name>
<protein>
    <submittedName>
        <fullName evidence="7">Enoyl-CoA hydratase/isomerase family protein</fullName>
    </submittedName>
</protein>
<keyword evidence="8" id="KW-1185">Reference proteome</keyword>
<dbReference type="RefSeq" id="WP_210969003.1">
    <property type="nucleotide sequence ID" value="NZ_JAGPXE010000002.1"/>
</dbReference>
<proteinExistence type="inferred from homology"/>
<reference evidence="7 8" key="1">
    <citation type="submission" date="2021-04" db="EMBL/GenBank/DDBJ databases">
        <title>Whole-genome sequencing of Saccharopolyspora endophytica KCTC 19397.</title>
        <authorList>
            <person name="Ay H."/>
            <person name="Saygin H."/>
            <person name="Sahin N."/>
        </authorList>
    </citation>
    <scope>NUCLEOTIDE SEQUENCE [LARGE SCALE GENOMIC DNA]</scope>
    <source>
        <strain evidence="7 8">KCTC 19397</strain>
    </source>
</reference>